<dbReference type="SUPFAM" id="SSF48208">
    <property type="entry name" value="Six-hairpin glycosidases"/>
    <property type="match status" value="1"/>
</dbReference>
<dbReference type="PROSITE" id="PS51318">
    <property type="entry name" value="TAT"/>
    <property type="match status" value="1"/>
</dbReference>
<gene>
    <name evidence="2" type="ORF">GCM10009765_21310</name>
</gene>
<dbReference type="InterPro" id="IPR006311">
    <property type="entry name" value="TAT_signal"/>
</dbReference>
<name>A0ABN2GI68_9ACTN</name>
<feature type="signal peptide" evidence="1">
    <location>
        <begin position="1"/>
        <end position="24"/>
    </location>
</feature>
<keyword evidence="3" id="KW-1185">Reference proteome</keyword>
<protein>
    <recommendedName>
        <fullName evidence="4">Tat pathway signal sequence domain protein</fullName>
    </recommendedName>
</protein>
<keyword evidence="1" id="KW-0732">Signal</keyword>
<accession>A0ABN2GI68</accession>
<dbReference type="EMBL" id="BAAANY010000008">
    <property type="protein sequence ID" value="GAA1671650.1"/>
    <property type="molecule type" value="Genomic_DNA"/>
</dbReference>
<sequence length="820" mass="89872">MSSQLSRRHLLRLTAGGVAGGALAAAGPIGAPPAAADTVVPIPAAAEPDIQSALTWWPPARQVWTPLGWKGHLFRFNQFYNGTVVCEPGAVLAGPKPDVVPYQGKNFQVTVTMPNPDGSFAPFPTVDGEDLWNFDLGLRKQGWTAENDTPLLWTDFPRQEGLVLRQSVFAHVKGGQPVQTAIEPIYAWIRFAINHVDERAAPGSFSFALRLSKAFYKLNGQFNQQEGVPMVVRPGVAALDGPLRTDRIYNPSGKPLNVPIYDSAGNVRLMVSTPEHGTIALTPNSTHSGVYDLVLGLPVKVGTYVDILVPMLPQPVDEANRELALGRDGALAECEKFWQPTEATVAGIATPEPYVTDFFRRAPELAQIVAEKSTDTQLFTFLSGSYAYDVLWSTPTSMISHMFLDLLGYHDVVEQHIEIYKATQGSRTPPGPVFDGRSWPGYLATPASLQAIDWMSDHGAILEILSSHALLTNRQAFIDRWLDPIVKACDFIKQACALTNHNGVQGLVPPAVNTDEGIVTQGFGSQAWTYKGLRSAIRLLQRVNHPRAAEFDTFATGFQQTFGTAIRALAAKSATWTDQDGQPQPVLPASFTGERGSFPELVMFDTGALMSVWAGLLPADDPLMRSYVEFFRVGPNTQLFDSAHHNALDRVVLDHEQSSAEPCYSWNLFHTWQRGDRTRYLEGMYGLFAGAISQDTYISCEHRNAIYGNLFAAPLITWAARHAVIDDEIVDGDLHLLRLCPLAWVSTQTTIFDRIPTRFGPVSLRFTLSADRGTLTVTFASQWHHRPGHLVLHPPPVPGLQSVVVNGQTYGSDQPIGLAL</sequence>
<evidence type="ECO:0000256" key="1">
    <source>
        <dbReference type="SAM" id="SignalP"/>
    </source>
</evidence>
<organism evidence="2 3">
    <name type="scientific">Fodinicola feengrottensis</name>
    <dbReference type="NCBI Taxonomy" id="435914"/>
    <lineage>
        <taxon>Bacteria</taxon>
        <taxon>Bacillati</taxon>
        <taxon>Actinomycetota</taxon>
        <taxon>Actinomycetes</taxon>
        <taxon>Mycobacteriales</taxon>
        <taxon>Fodinicola</taxon>
    </lineage>
</organism>
<comment type="caution">
    <text evidence="2">The sequence shown here is derived from an EMBL/GenBank/DDBJ whole genome shotgun (WGS) entry which is preliminary data.</text>
</comment>
<dbReference type="InterPro" id="IPR008928">
    <property type="entry name" value="6-hairpin_glycosidase_sf"/>
</dbReference>
<dbReference type="RefSeq" id="WP_344309394.1">
    <property type="nucleotide sequence ID" value="NZ_BAAANY010000008.1"/>
</dbReference>
<reference evidence="2 3" key="1">
    <citation type="journal article" date="2019" name="Int. J. Syst. Evol. Microbiol.">
        <title>The Global Catalogue of Microorganisms (GCM) 10K type strain sequencing project: providing services to taxonomists for standard genome sequencing and annotation.</title>
        <authorList>
            <consortium name="The Broad Institute Genomics Platform"/>
            <consortium name="The Broad Institute Genome Sequencing Center for Infectious Disease"/>
            <person name="Wu L."/>
            <person name="Ma J."/>
        </authorList>
    </citation>
    <scope>NUCLEOTIDE SEQUENCE [LARGE SCALE GENOMIC DNA]</scope>
    <source>
        <strain evidence="2 3">JCM 14718</strain>
    </source>
</reference>
<feature type="chain" id="PRO_5046492940" description="Tat pathway signal sequence domain protein" evidence="1">
    <location>
        <begin position="25"/>
        <end position="820"/>
    </location>
</feature>
<evidence type="ECO:0008006" key="4">
    <source>
        <dbReference type="Google" id="ProtNLM"/>
    </source>
</evidence>
<evidence type="ECO:0000313" key="3">
    <source>
        <dbReference type="Proteomes" id="UP001500618"/>
    </source>
</evidence>
<evidence type="ECO:0000313" key="2">
    <source>
        <dbReference type="EMBL" id="GAA1671650.1"/>
    </source>
</evidence>
<proteinExistence type="predicted"/>
<dbReference type="Proteomes" id="UP001500618">
    <property type="component" value="Unassembled WGS sequence"/>
</dbReference>